<feature type="non-terminal residue" evidence="2">
    <location>
        <position position="1"/>
    </location>
</feature>
<evidence type="ECO:0000256" key="1">
    <source>
        <dbReference type="SAM" id="MobiDB-lite"/>
    </source>
</evidence>
<protein>
    <submittedName>
        <fullName evidence="2">Uncharacterized protein</fullName>
    </submittedName>
</protein>
<evidence type="ECO:0000313" key="2">
    <source>
        <dbReference type="EMBL" id="GIQ82817.1"/>
    </source>
</evidence>
<evidence type="ECO:0000313" key="3">
    <source>
        <dbReference type="Proteomes" id="UP000265618"/>
    </source>
</evidence>
<dbReference type="AlphaFoldDB" id="A0A9K3CTU8"/>
<gene>
    <name evidence="2" type="ORF">KIPB_004023</name>
</gene>
<feature type="region of interest" description="Disordered" evidence="1">
    <location>
        <begin position="851"/>
        <end position="882"/>
    </location>
</feature>
<proteinExistence type="predicted"/>
<feature type="compositionally biased region" description="Acidic residues" evidence="1">
    <location>
        <begin position="190"/>
        <end position="212"/>
    </location>
</feature>
<feature type="region of interest" description="Disordered" evidence="1">
    <location>
        <begin position="185"/>
        <end position="247"/>
    </location>
</feature>
<feature type="compositionally biased region" description="Gly residues" evidence="1">
    <location>
        <begin position="286"/>
        <end position="297"/>
    </location>
</feature>
<reference evidence="2 3" key="1">
    <citation type="journal article" date="2018" name="PLoS ONE">
        <title>The draft genome of Kipferlia bialata reveals reductive genome evolution in fornicate parasites.</title>
        <authorList>
            <person name="Tanifuji G."/>
            <person name="Takabayashi S."/>
            <person name="Kume K."/>
            <person name="Takagi M."/>
            <person name="Nakayama T."/>
            <person name="Kamikawa R."/>
            <person name="Inagaki Y."/>
            <person name="Hashimoto T."/>
        </authorList>
    </citation>
    <scope>NUCLEOTIDE SEQUENCE [LARGE SCALE GENOMIC DNA]</scope>
    <source>
        <strain evidence="2">NY0173</strain>
    </source>
</reference>
<accession>A0A9K3CTU8</accession>
<feature type="region of interest" description="Disordered" evidence="1">
    <location>
        <begin position="260"/>
        <end position="313"/>
    </location>
</feature>
<comment type="caution">
    <text evidence="2">The sequence shown here is derived from an EMBL/GenBank/DDBJ whole genome shotgun (WGS) entry which is preliminary data.</text>
</comment>
<name>A0A9K3CTU8_9EUKA</name>
<feature type="compositionally biased region" description="Pro residues" evidence="1">
    <location>
        <begin position="231"/>
        <end position="243"/>
    </location>
</feature>
<dbReference type="Proteomes" id="UP000265618">
    <property type="component" value="Unassembled WGS sequence"/>
</dbReference>
<keyword evidence="3" id="KW-1185">Reference proteome</keyword>
<sequence>MYCLDRQFFTGYVVPTVLSKMQLDIVDHWAIMASIGLETEGAERESALREYINCNSDITVIVEQMKSPASVMYVLDITVIVEQMKSPARVMYGSDITVIVEQMKSPARFITTHSVLETLLSADMCRQYMPLFSLSEGDREGQSMDAVCASLVSHVSELLSLETQGRSNRDREASMREDAVLSFLQINEVTDAEEAEEEPQEEGEAAFEDSEDFSPGMTSPPLPPSSSMSMAPPPPPGGPPPPMMAMALGNAAPIMDEVSMAPPRSRRMERERGAMPKAKKGRRMHGGSGPQSFGFGGALAKESRRESAMAEKPQAVRYQGLDTTRTYAETTWYGVTGTHSDSTSWCPFWLDALVHMATGPLSRDNVFVTPHFLDLAIRSKNSCTSLLAAVALTALPETPETSVSVRRYLEAGVPCLSVESRSPSCSAMLLVRSVHEVETEEDRSESGKYVHVHAGQAKASSAPVQLMYITQEVREKDRGRTGTVQSALAGQLYELHVNVTSLSATPVRSGWRLLVQLPAGSVPLGAGSASAAETLSFSGSVEYSYPFYWPQTGRFRIPPALATDGQTCILAGGFILPGMDAPLQTMRVTSRPLVRHTVVTVDETVQEEEEEEETPEIDIGEWVRNMSRSDVLGLVRYGSVAEISMFIEHAALHQLFDGIHKKDDYSSPPSITGQRTVFMDRVADRLYHEKDLYLAVVDGLQRRGLMPTETRLLTVSYHHRVWPLIWTHVRQESAKQRMYGSTRLLGGLSSYKGPVLCNPLQGPEQKGLFSLDFRPLLTERVYQLGNKRSIPNERLDSHYRSLLRVMACAPPNTLSPVVSLWLAYLLLLMERYGDARKVLLPVLPSLLSHAPTSTIEGEREGEREEEEEEGSHTATTVDVETDVSHTEPLAVEPAVHDVLVESDVPVDPVFTPSLQGSCLGAYIELATVQPVEGEIPELPLTGHVVRRYTGADGDAETPSLLPRWKDTVDDIARYQRSVLT</sequence>
<organism evidence="2 3">
    <name type="scientific">Kipferlia bialata</name>
    <dbReference type="NCBI Taxonomy" id="797122"/>
    <lineage>
        <taxon>Eukaryota</taxon>
        <taxon>Metamonada</taxon>
        <taxon>Carpediemonas-like organisms</taxon>
        <taxon>Kipferlia</taxon>
    </lineage>
</organism>
<dbReference type="EMBL" id="BDIP01000823">
    <property type="protein sequence ID" value="GIQ82817.1"/>
    <property type="molecule type" value="Genomic_DNA"/>
</dbReference>